<evidence type="ECO:0000256" key="3">
    <source>
        <dbReference type="ARBA" id="ARBA00022989"/>
    </source>
</evidence>
<dbReference type="GO" id="GO:0016765">
    <property type="term" value="F:transferase activity, transferring alkyl or aryl (other than methyl) groups"/>
    <property type="evidence" value="ECO:0007669"/>
    <property type="project" value="InterPro"/>
</dbReference>
<reference evidence="6" key="1">
    <citation type="submission" date="2022-11" db="EMBL/GenBank/DDBJ databases">
        <title>Genome Sequence of Cubamyces cubensis.</title>
        <authorList>
            <person name="Buettner E."/>
        </authorList>
    </citation>
    <scope>NUCLEOTIDE SEQUENCE</scope>
    <source>
        <strain evidence="6">MPL-01</strain>
    </source>
</reference>
<dbReference type="InterPro" id="IPR000537">
    <property type="entry name" value="UbiA_prenyltransferase"/>
</dbReference>
<dbReference type="CDD" id="cd13965">
    <property type="entry name" value="PT_UbiA_3"/>
    <property type="match status" value="1"/>
</dbReference>
<comment type="caution">
    <text evidence="6">The sequence shown here is derived from an EMBL/GenBank/DDBJ whole genome shotgun (WGS) entry which is preliminary data.</text>
</comment>
<keyword evidence="2 5" id="KW-0812">Transmembrane</keyword>
<evidence type="ECO:0000313" key="7">
    <source>
        <dbReference type="Proteomes" id="UP001215151"/>
    </source>
</evidence>
<dbReference type="Proteomes" id="UP001215151">
    <property type="component" value="Unassembled WGS sequence"/>
</dbReference>
<dbReference type="PANTHER" id="PTHR42723">
    <property type="entry name" value="CHLOROPHYLL SYNTHASE"/>
    <property type="match status" value="1"/>
</dbReference>
<feature type="transmembrane region" description="Helical" evidence="5">
    <location>
        <begin position="106"/>
        <end position="130"/>
    </location>
</feature>
<keyword evidence="7" id="KW-1185">Reference proteome</keyword>
<dbReference type="InterPro" id="IPR050475">
    <property type="entry name" value="Prenyltransferase_related"/>
</dbReference>
<keyword evidence="3 5" id="KW-1133">Transmembrane helix</keyword>
<evidence type="ECO:0000313" key="6">
    <source>
        <dbReference type="EMBL" id="KAJ8468786.1"/>
    </source>
</evidence>
<dbReference type="PANTHER" id="PTHR42723:SF1">
    <property type="entry name" value="CHLOROPHYLL SYNTHASE, CHLOROPLASTIC"/>
    <property type="match status" value="1"/>
</dbReference>
<evidence type="ECO:0000256" key="5">
    <source>
        <dbReference type="SAM" id="Phobius"/>
    </source>
</evidence>
<comment type="subcellular location">
    <subcellularLocation>
        <location evidence="1">Membrane</location>
        <topology evidence="1">Multi-pass membrane protein</topology>
    </subcellularLocation>
</comment>
<feature type="transmembrane region" description="Helical" evidence="5">
    <location>
        <begin position="150"/>
        <end position="170"/>
    </location>
</feature>
<sequence>MTSSTSLTRRLADVAGLLRGFPYFLHTLFLFTKSDFKTTIFPTSSLGIASAPVASIYRVPHVLFWTWLHTLQFCLSNQTVDPEEDALNKSDRPLPAKRITLYQAKVFRWLIIPICWRISALYSVETFYASVANVALTILYNELSAHKGHWIIRNVVNGLGFASFEVGATLIAGSNPRRMDDIAICSVLASFGIFATTIHTQDFKDVEGDRAVGRRTIPIVLGDAAKYTVLLPLFLWSTGLSVFWGLDLVTATFFTVLGIHVGLLYLRGKTVYEYQVAFYWYNFWLCCAHVLPAYCRLYSVPYYRRV</sequence>
<evidence type="ECO:0000256" key="2">
    <source>
        <dbReference type="ARBA" id="ARBA00022692"/>
    </source>
</evidence>
<dbReference type="Pfam" id="PF01040">
    <property type="entry name" value="UbiA"/>
    <property type="match status" value="1"/>
</dbReference>
<evidence type="ECO:0000256" key="4">
    <source>
        <dbReference type="ARBA" id="ARBA00023136"/>
    </source>
</evidence>
<feature type="transmembrane region" description="Helical" evidence="5">
    <location>
        <begin position="242"/>
        <end position="266"/>
    </location>
</feature>
<feature type="transmembrane region" description="Helical" evidence="5">
    <location>
        <begin position="278"/>
        <end position="299"/>
    </location>
</feature>
<evidence type="ECO:0008006" key="8">
    <source>
        <dbReference type="Google" id="ProtNLM"/>
    </source>
</evidence>
<accession>A0AAD7TLC8</accession>
<feature type="transmembrane region" description="Helical" evidence="5">
    <location>
        <begin position="182"/>
        <end position="200"/>
    </location>
</feature>
<name>A0AAD7TLC8_9APHY</name>
<protein>
    <recommendedName>
        <fullName evidence="8">Digeranylgeranylglyceryl phosphate synthase</fullName>
    </recommendedName>
</protein>
<keyword evidence="4 5" id="KW-0472">Membrane</keyword>
<dbReference type="InterPro" id="IPR044878">
    <property type="entry name" value="UbiA_sf"/>
</dbReference>
<dbReference type="GO" id="GO:0016020">
    <property type="term" value="C:membrane"/>
    <property type="evidence" value="ECO:0007669"/>
    <property type="project" value="UniProtKB-SubCell"/>
</dbReference>
<evidence type="ECO:0000256" key="1">
    <source>
        <dbReference type="ARBA" id="ARBA00004141"/>
    </source>
</evidence>
<proteinExistence type="predicted"/>
<dbReference type="EMBL" id="JAPEVG010000321">
    <property type="protein sequence ID" value="KAJ8468786.1"/>
    <property type="molecule type" value="Genomic_DNA"/>
</dbReference>
<dbReference type="AlphaFoldDB" id="A0AAD7TLC8"/>
<gene>
    <name evidence="6" type="ORF">ONZ51_g9425</name>
</gene>
<organism evidence="6 7">
    <name type="scientific">Trametes cubensis</name>
    <dbReference type="NCBI Taxonomy" id="1111947"/>
    <lineage>
        <taxon>Eukaryota</taxon>
        <taxon>Fungi</taxon>
        <taxon>Dikarya</taxon>
        <taxon>Basidiomycota</taxon>
        <taxon>Agaricomycotina</taxon>
        <taxon>Agaricomycetes</taxon>
        <taxon>Polyporales</taxon>
        <taxon>Polyporaceae</taxon>
        <taxon>Trametes</taxon>
    </lineage>
</organism>
<dbReference type="Gene3D" id="1.10.357.140">
    <property type="entry name" value="UbiA prenyltransferase"/>
    <property type="match status" value="1"/>
</dbReference>